<sequence>MFMVNETNNYGEVIVNSKDLSLKSRMKSWDKLSCNEFYAFVALYEKTFYSGILASGSSYSYHDFWKVHAEGSILILHCLHFEDNSKPSLSDPLWKKNMKSAQIIIKKSNSVIFFFKIKLVLVELL</sequence>
<accession>A0A8K0KQ94</accession>
<dbReference type="EMBL" id="KZ309676">
    <property type="protein sequence ID" value="KAG8239499.1"/>
    <property type="molecule type" value="Genomic_DNA"/>
</dbReference>
<evidence type="ECO:0000313" key="1">
    <source>
        <dbReference type="EMBL" id="KAG8239499.1"/>
    </source>
</evidence>
<comment type="caution">
    <text evidence="1">The sequence shown here is derived from an EMBL/GenBank/DDBJ whole genome shotgun (WGS) entry which is preliminary data.</text>
</comment>
<organism evidence="1 2">
    <name type="scientific">Ladona fulva</name>
    <name type="common">Scarce chaser dragonfly</name>
    <name type="synonym">Libellula fulva</name>
    <dbReference type="NCBI Taxonomy" id="123851"/>
    <lineage>
        <taxon>Eukaryota</taxon>
        <taxon>Metazoa</taxon>
        <taxon>Ecdysozoa</taxon>
        <taxon>Arthropoda</taxon>
        <taxon>Hexapoda</taxon>
        <taxon>Insecta</taxon>
        <taxon>Pterygota</taxon>
        <taxon>Palaeoptera</taxon>
        <taxon>Odonata</taxon>
        <taxon>Epiprocta</taxon>
        <taxon>Anisoptera</taxon>
        <taxon>Libelluloidea</taxon>
        <taxon>Libellulidae</taxon>
        <taxon>Ladona</taxon>
    </lineage>
</organism>
<dbReference type="AlphaFoldDB" id="A0A8K0KQ94"/>
<dbReference type="Proteomes" id="UP000792457">
    <property type="component" value="Unassembled WGS sequence"/>
</dbReference>
<reference evidence="1" key="1">
    <citation type="submission" date="2013-04" db="EMBL/GenBank/DDBJ databases">
        <authorList>
            <person name="Qu J."/>
            <person name="Murali S.C."/>
            <person name="Bandaranaike D."/>
            <person name="Bellair M."/>
            <person name="Blankenburg K."/>
            <person name="Chao H."/>
            <person name="Dinh H."/>
            <person name="Doddapaneni H."/>
            <person name="Downs B."/>
            <person name="Dugan-Rocha S."/>
            <person name="Elkadiri S."/>
            <person name="Gnanaolivu R.D."/>
            <person name="Hernandez B."/>
            <person name="Javaid M."/>
            <person name="Jayaseelan J.C."/>
            <person name="Lee S."/>
            <person name="Li M."/>
            <person name="Ming W."/>
            <person name="Munidasa M."/>
            <person name="Muniz J."/>
            <person name="Nguyen L."/>
            <person name="Ongeri F."/>
            <person name="Osuji N."/>
            <person name="Pu L.-L."/>
            <person name="Puazo M."/>
            <person name="Qu C."/>
            <person name="Quiroz J."/>
            <person name="Raj R."/>
            <person name="Weissenberger G."/>
            <person name="Xin Y."/>
            <person name="Zou X."/>
            <person name="Han Y."/>
            <person name="Richards S."/>
            <person name="Worley K."/>
            <person name="Muzny D."/>
            <person name="Gibbs R."/>
        </authorList>
    </citation>
    <scope>NUCLEOTIDE SEQUENCE</scope>
    <source>
        <strain evidence="1">Sampled in the wild</strain>
    </source>
</reference>
<evidence type="ECO:0000313" key="2">
    <source>
        <dbReference type="Proteomes" id="UP000792457"/>
    </source>
</evidence>
<gene>
    <name evidence="1" type="ORF">J437_LFUL018057</name>
</gene>
<keyword evidence="2" id="KW-1185">Reference proteome</keyword>
<reference evidence="1" key="2">
    <citation type="submission" date="2017-10" db="EMBL/GenBank/DDBJ databases">
        <title>Ladona fulva Genome sequencing and assembly.</title>
        <authorList>
            <person name="Murali S."/>
            <person name="Richards S."/>
            <person name="Bandaranaike D."/>
            <person name="Bellair M."/>
            <person name="Blankenburg K."/>
            <person name="Chao H."/>
            <person name="Dinh H."/>
            <person name="Doddapaneni H."/>
            <person name="Dugan-Rocha S."/>
            <person name="Elkadiri S."/>
            <person name="Gnanaolivu R."/>
            <person name="Hernandez B."/>
            <person name="Skinner E."/>
            <person name="Javaid M."/>
            <person name="Lee S."/>
            <person name="Li M."/>
            <person name="Ming W."/>
            <person name="Munidasa M."/>
            <person name="Muniz J."/>
            <person name="Nguyen L."/>
            <person name="Hughes D."/>
            <person name="Osuji N."/>
            <person name="Pu L.-L."/>
            <person name="Puazo M."/>
            <person name="Qu C."/>
            <person name="Quiroz J."/>
            <person name="Raj R."/>
            <person name="Weissenberger G."/>
            <person name="Xin Y."/>
            <person name="Zou X."/>
            <person name="Han Y."/>
            <person name="Worley K."/>
            <person name="Muzny D."/>
            <person name="Gibbs R."/>
        </authorList>
    </citation>
    <scope>NUCLEOTIDE SEQUENCE</scope>
    <source>
        <strain evidence="1">Sampled in the wild</strain>
    </source>
</reference>
<protein>
    <submittedName>
        <fullName evidence="1">Uncharacterized protein</fullName>
    </submittedName>
</protein>
<name>A0A8K0KQ94_LADFU</name>
<proteinExistence type="predicted"/>